<dbReference type="Proteomes" id="UP001056778">
    <property type="component" value="Chromosome 10"/>
</dbReference>
<reference evidence="1" key="1">
    <citation type="submission" date="2022-04" db="EMBL/GenBank/DDBJ databases">
        <title>Chromosome-scale genome assembly of Holotrichia oblita Faldermann.</title>
        <authorList>
            <person name="Rongchong L."/>
        </authorList>
    </citation>
    <scope>NUCLEOTIDE SEQUENCE</scope>
    <source>
        <strain evidence="1">81SQS9</strain>
    </source>
</reference>
<accession>A0ACB9SGH7</accession>
<keyword evidence="2" id="KW-1185">Reference proteome</keyword>
<sequence length="297" mass="33717">METSPQELLPNTNYHILGDSAYKCTTHVLTPFRDNGHLQKNRKCTTSSCHQHAYLLKGRFQILKHVNVYSTILIPKIIVACCVLHNICIMRIDDVDIEIEPIPHQEQIYNDRDCNVGVIKRSMAVCDHSGRFLHCYAGHVGSVHDQRVFRLSEVHGYLGDAEKFHDDCHIIGDSAYKLHENLLVPYRDNGHLTERQRNYNFCHASARIAIERAFGFLKGRFRSLLTVLPMRKVDLIPAHIIACCVLHNICLLRGDDLLIAVNEGDADNVPPNVQQDAAQVGAVKRDLICQRLLMRAV</sequence>
<comment type="caution">
    <text evidence="1">The sequence shown here is derived from an EMBL/GenBank/DDBJ whole genome shotgun (WGS) entry which is preliminary data.</text>
</comment>
<proteinExistence type="predicted"/>
<evidence type="ECO:0000313" key="2">
    <source>
        <dbReference type="Proteomes" id="UP001056778"/>
    </source>
</evidence>
<dbReference type="EMBL" id="CM043024">
    <property type="protein sequence ID" value="KAI4454271.1"/>
    <property type="molecule type" value="Genomic_DNA"/>
</dbReference>
<name>A0ACB9SGH7_HOLOL</name>
<organism evidence="1 2">
    <name type="scientific">Holotrichia oblita</name>
    <name type="common">Chafer beetle</name>
    <dbReference type="NCBI Taxonomy" id="644536"/>
    <lineage>
        <taxon>Eukaryota</taxon>
        <taxon>Metazoa</taxon>
        <taxon>Ecdysozoa</taxon>
        <taxon>Arthropoda</taxon>
        <taxon>Hexapoda</taxon>
        <taxon>Insecta</taxon>
        <taxon>Pterygota</taxon>
        <taxon>Neoptera</taxon>
        <taxon>Endopterygota</taxon>
        <taxon>Coleoptera</taxon>
        <taxon>Polyphaga</taxon>
        <taxon>Scarabaeiformia</taxon>
        <taxon>Scarabaeidae</taxon>
        <taxon>Melolonthinae</taxon>
        <taxon>Holotrichia</taxon>
    </lineage>
</organism>
<protein>
    <submittedName>
        <fullName evidence="1">Uncharacterized protein</fullName>
    </submittedName>
</protein>
<gene>
    <name evidence="1" type="ORF">MML48_10g00001239</name>
</gene>
<evidence type="ECO:0000313" key="1">
    <source>
        <dbReference type="EMBL" id="KAI4454271.1"/>
    </source>
</evidence>